<name>A0A2Z3HE51_9BACT</name>
<dbReference type="InterPro" id="IPR025824">
    <property type="entry name" value="OB-fold_nuc-bd_dom"/>
</dbReference>
<dbReference type="RefSeq" id="WP_010047488.1">
    <property type="nucleotide sequence ID" value="NZ_CP025958.1"/>
</dbReference>
<dbReference type="CDD" id="cd04489">
    <property type="entry name" value="ExoVII_LU_OBF"/>
    <property type="match status" value="1"/>
</dbReference>
<dbReference type="GO" id="GO:0003676">
    <property type="term" value="F:nucleic acid binding"/>
    <property type="evidence" value="ECO:0007669"/>
    <property type="project" value="InterPro"/>
</dbReference>
<dbReference type="OrthoDB" id="9802795at2"/>
<protein>
    <recommendedName>
        <fullName evidence="5">Exodeoxyribonuclease 7 large subunit</fullName>
        <ecNumber evidence="5">3.1.11.6</ecNumber>
    </recommendedName>
    <alternativeName>
        <fullName evidence="5">Exodeoxyribonuclease VII large subunit</fullName>
        <shortName evidence="5">Exonuclease VII large subunit</shortName>
    </alternativeName>
</protein>
<dbReference type="NCBIfam" id="TIGR00237">
    <property type="entry name" value="xseA"/>
    <property type="match status" value="1"/>
</dbReference>
<proteinExistence type="inferred from homology"/>
<gene>
    <name evidence="5 10" type="primary">xseA</name>
    <name evidence="10" type="ORF">C1280_36050</name>
</gene>
<evidence type="ECO:0000313" key="11">
    <source>
        <dbReference type="Proteomes" id="UP000245802"/>
    </source>
</evidence>
<evidence type="ECO:0000256" key="4">
    <source>
        <dbReference type="ARBA" id="ARBA00022839"/>
    </source>
</evidence>
<dbReference type="Pfam" id="PF13742">
    <property type="entry name" value="tRNA_anti_2"/>
    <property type="match status" value="1"/>
</dbReference>
<dbReference type="GO" id="GO:0006308">
    <property type="term" value="P:DNA catabolic process"/>
    <property type="evidence" value="ECO:0007669"/>
    <property type="project" value="UniProtKB-UniRule"/>
</dbReference>
<comment type="similarity">
    <text evidence="5 6">Belongs to the XseA family.</text>
</comment>
<sequence>MSAVPKPAVQPLTVSQLTAQVRGTLEAKFLSVWVAGEVSNFTRASSGHWYFTLKDATAQIKTVAFRGINLRLRFDLRNGMEIIARGRLTVYDPKGEYQFVVEEVQPKGVGGAELALRQLKEKLLAKGYFSPARKRPLPRPPQRVGLIASATGAAVRDMIEVFAQRWPFTELVVRPSRVQGEGAAQDVARALLQLNWLHRNNKLAFDAIVLGRGGGSAEDLWAFNEEVVADAVFKSEVPVVSAVGHETDVTVADLVADHRAETPTAAVIALTPDRRELLASLGELRERMGESVARRLRLAKQRLDQIAARQAFRLPLQRVHNSGQRLDDIAERLHRAARHRLLQAAQELAGRSAQLESLSPLQVLGRGYSLTHTGDGRLVREVDHLRPGDLLLTRVRGGTVRSLVTATEPTDPERTNPGARDSDPDQTPAAGG</sequence>
<dbReference type="GO" id="GO:0005737">
    <property type="term" value="C:cytoplasm"/>
    <property type="evidence" value="ECO:0007669"/>
    <property type="project" value="UniProtKB-SubCell"/>
</dbReference>
<dbReference type="AlphaFoldDB" id="A0A2Z3HE51"/>
<feature type="region of interest" description="Disordered" evidence="7">
    <location>
        <begin position="405"/>
        <end position="432"/>
    </location>
</feature>
<keyword evidence="3 5" id="KW-0378">Hydrolase</keyword>
<keyword evidence="2 5" id="KW-0540">Nuclease</keyword>
<dbReference type="EC" id="3.1.11.6" evidence="5"/>
<dbReference type="HAMAP" id="MF_00378">
    <property type="entry name" value="Exonuc_7_L"/>
    <property type="match status" value="1"/>
</dbReference>
<comment type="subcellular location">
    <subcellularLocation>
        <location evidence="5 6">Cytoplasm</location>
    </subcellularLocation>
</comment>
<evidence type="ECO:0000256" key="6">
    <source>
        <dbReference type="RuleBase" id="RU004355"/>
    </source>
</evidence>
<evidence type="ECO:0000313" key="10">
    <source>
        <dbReference type="EMBL" id="AWM41877.1"/>
    </source>
</evidence>
<dbReference type="PANTHER" id="PTHR30008">
    <property type="entry name" value="EXODEOXYRIBONUCLEASE 7 LARGE SUBUNIT"/>
    <property type="match status" value="1"/>
</dbReference>
<feature type="domain" description="Exonuclease VII large subunit C-terminal" evidence="8">
    <location>
        <begin position="128"/>
        <end position="349"/>
    </location>
</feature>
<accession>A0A2Z3HE51</accession>
<evidence type="ECO:0000256" key="5">
    <source>
        <dbReference type="HAMAP-Rule" id="MF_00378"/>
    </source>
</evidence>
<evidence type="ECO:0000259" key="8">
    <source>
        <dbReference type="Pfam" id="PF02601"/>
    </source>
</evidence>
<keyword evidence="1 5" id="KW-0963">Cytoplasm</keyword>
<comment type="catalytic activity">
    <reaction evidence="5 6">
        <text>Exonucleolytic cleavage in either 5'- to 3'- or 3'- to 5'-direction to yield nucleoside 5'-phosphates.</text>
        <dbReference type="EC" id="3.1.11.6"/>
    </reaction>
</comment>
<comment type="subunit">
    <text evidence="5">Heterooligomer composed of large and small subunits.</text>
</comment>
<comment type="function">
    <text evidence="5">Bidirectionally degrades single-stranded DNA into large acid-insoluble oligonucleotides, which are then degraded further into small acid-soluble oligonucleotides.</text>
</comment>
<dbReference type="GO" id="GO:0009318">
    <property type="term" value="C:exodeoxyribonuclease VII complex"/>
    <property type="evidence" value="ECO:0007669"/>
    <property type="project" value="UniProtKB-UniRule"/>
</dbReference>
<evidence type="ECO:0000256" key="2">
    <source>
        <dbReference type="ARBA" id="ARBA00022722"/>
    </source>
</evidence>
<dbReference type="PANTHER" id="PTHR30008:SF0">
    <property type="entry name" value="EXODEOXYRIBONUCLEASE 7 LARGE SUBUNIT"/>
    <property type="match status" value="1"/>
</dbReference>
<reference evidence="10 11" key="1">
    <citation type="submission" date="2018-01" db="EMBL/GenBank/DDBJ databases">
        <title>G. obscuriglobus.</title>
        <authorList>
            <person name="Franke J."/>
            <person name="Blomberg W."/>
            <person name="Selmecki A."/>
        </authorList>
    </citation>
    <scope>NUCLEOTIDE SEQUENCE [LARGE SCALE GENOMIC DNA]</scope>
    <source>
        <strain evidence="10 11">DSM 5831</strain>
    </source>
</reference>
<dbReference type="Pfam" id="PF02601">
    <property type="entry name" value="Exonuc_VII_L"/>
    <property type="match status" value="1"/>
</dbReference>
<dbReference type="EMBL" id="CP025958">
    <property type="protein sequence ID" value="AWM41877.1"/>
    <property type="molecule type" value="Genomic_DNA"/>
</dbReference>
<dbReference type="InterPro" id="IPR020579">
    <property type="entry name" value="Exonuc_VII_lsu_C"/>
</dbReference>
<dbReference type="KEGG" id="gog:C1280_36050"/>
<dbReference type="Proteomes" id="UP000245802">
    <property type="component" value="Chromosome"/>
</dbReference>
<dbReference type="GO" id="GO:0008855">
    <property type="term" value="F:exodeoxyribonuclease VII activity"/>
    <property type="evidence" value="ECO:0007669"/>
    <property type="project" value="UniProtKB-UniRule"/>
</dbReference>
<dbReference type="InterPro" id="IPR003753">
    <property type="entry name" value="Exonuc_VII_L"/>
</dbReference>
<evidence type="ECO:0000259" key="9">
    <source>
        <dbReference type="Pfam" id="PF13742"/>
    </source>
</evidence>
<evidence type="ECO:0000256" key="1">
    <source>
        <dbReference type="ARBA" id="ARBA00022490"/>
    </source>
</evidence>
<evidence type="ECO:0000256" key="7">
    <source>
        <dbReference type="SAM" id="MobiDB-lite"/>
    </source>
</evidence>
<keyword evidence="4 5" id="KW-0269">Exonuclease</keyword>
<evidence type="ECO:0000256" key="3">
    <source>
        <dbReference type="ARBA" id="ARBA00022801"/>
    </source>
</evidence>
<feature type="domain" description="OB-fold nucleic acid binding" evidence="9">
    <location>
        <begin position="12"/>
        <end position="105"/>
    </location>
</feature>
<organism evidence="10 11">
    <name type="scientific">Gemmata obscuriglobus</name>
    <dbReference type="NCBI Taxonomy" id="114"/>
    <lineage>
        <taxon>Bacteria</taxon>
        <taxon>Pseudomonadati</taxon>
        <taxon>Planctomycetota</taxon>
        <taxon>Planctomycetia</taxon>
        <taxon>Gemmatales</taxon>
        <taxon>Gemmataceae</taxon>
        <taxon>Gemmata</taxon>
    </lineage>
</organism>
<keyword evidence="11" id="KW-1185">Reference proteome</keyword>